<dbReference type="AlphaFoldDB" id="A0A1G9TCQ5"/>
<protein>
    <submittedName>
        <fullName evidence="5">Glycosyltransferase involved in cell wall bisynthesis</fullName>
    </submittedName>
</protein>
<evidence type="ECO:0000256" key="3">
    <source>
        <dbReference type="ARBA" id="ARBA00022679"/>
    </source>
</evidence>
<sequence length="305" mass="32927">MDLSVVVPTLNGRDRLHSSLDALSSVAPSAEVVVVNGPSSDGTTGMVRARTDVDTLVEISERNVNVARNAGFEVATGDVVAFVSYDLAVEESWHDGLVAAFDDGADVVTGPTHRTVPAGMTTETEERRSIAGRSVTYFNGDNAAFRRGALTALDGFDEYLQTGGARDAAHRIAVMRYDVDWHSDMCVRGEYETDGGREPEDWQWKYRALAYRMVKNYGIRPTVARRTLTDALGDGVSSLRDVVTGARRPSEWLGSGRAVAKGLVVGAKDGLAARKADRSPRRNPNGVSTRADRAVCRYDIASTAD</sequence>
<dbReference type="PANTHER" id="PTHR43179">
    <property type="entry name" value="RHAMNOSYLTRANSFERASE WBBL"/>
    <property type="match status" value="1"/>
</dbReference>
<dbReference type="STRING" id="996166.SAMN05192554_102247"/>
<evidence type="ECO:0000259" key="4">
    <source>
        <dbReference type="Pfam" id="PF00535"/>
    </source>
</evidence>
<dbReference type="Proteomes" id="UP000199370">
    <property type="component" value="Unassembled WGS sequence"/>
</dbReference>
<name>A0A1G9TCQ5_9EURY</name>
<dbReference type="PANTHER" id="PTHR43179:SF12">
    <property type="entry name" value="GALACTOFURANOSYLTRANSFERASE GLFT2"/>
    <property type="match status" value="1"/>
</dbReference>
<dbReference type="SUPFAM" id="SSF53448">
    <property type="entry name" value="Nucleotide-diphospho-sugar transferases"/>
    <property type="match status" value="1"/>
</dbReference>
<keyword evidence="6" id="KW-1185">Reference proteome</keyword>
<dbReference type="RefSeq" id="WP_089731469.1">
    <property type="nucleotide sequence ID" value="NZ_FNIA01000002.1"/>
</dbReference>
<evidence type="ECO:0000256" key="2">
    <source>
        <dbReference type="ARBA" id="ARBA00022676"/>
    </source>
</evidence>
<accession>A0A1G9TCQ5</accession>
<proteinExistence type="inferred from homology"/>
<feature type="domain" description="Glycosyltransferase 2-like" evidence="4">
    <location>
        <begin position="4"/>
        <end position="118"/>
    </location>
</feature>
<keyword evidence="3 5" id="KW-0808">Transferase</keyword>
<dbReference type="Pfam" id="PF00535">
    <property type="entry name" value="Glycos_transf_2"/>
    <property type="match status" value="1"/>
</dbReference>
<dbReference type="EMBL" id="FNIA01000002">
    <property type="protein sequence ID" value="SDM44915.1"/>
    <property type="molecule type" value="Genomic_DNA"/>
</dbReference>
<keyword evidence="2" id="KW-0328">Glycosyltransferase</keyword>
<dbReference type="CDD" id="cd00761">
    <property type="entry name" value="Glyco_tranf_GTA_type"/>
    <property type="match status" value="1"/>
</dbReference>
<reference evidence="5 6" key="1">
    <citation type="submission" date="2016-10" db="EMBL/GenBank/DDBJ databases">
        <authorList>
            <person name="de Groot N.N."/>
        </authorList>
    </citation>
    <scope>NUCLEOTIDE SEQUENCE [LARGE SCALE GENOMIC DNA]</scope>
    <source>
        <strain evidence="6">EB21,IBRC-M 10013,KCTC 4048</strain>
    </source>
</reference>
<dbReference type="OrthoDB" id="196370at2157"/>
<dbReference type="GO" id="GO:0016757">
    <property type="term" value="F:glycosyltransferase activity"/>
    <property type="evidence" value="ECO:0007669"/>
    <property type="project" value="UniProtKB-KW"/>
</dbReference>
<evidence type="ECO:0000256" key="1">
    <source>
        <dbReference type="ARBA" id="ARBA00006739"/>
    </source>
</evidence>
<dbReference type="InterPro" id="IPR001173">
    <property type="entry name" value="Glyco_trans_2-like"/>
</dbReference>
<dbReference type="Gene3D" id="3.90.550.10">
    <property type="entry name" value="Spore Coat Polysaccharide Biosynthesis Protein SpsA, Chain A"/>
    <property type="match status" value="1"/>
</dbReference>
<evidence type="ECO:0000313" key="5">
    <source>
        <dbReference type="EMBL" id="SDM44915.1"/>
    </source>
</evidence>
<dbReference type="InterPro" id="IPR029044">
    <property type="entry name" value="Nucleotide-diphossugar_trans"/>
</dbReference>
<evidence type="ECO:0000313" key="6">
    <source>
        <dbReference type="Proteomes" id="UP000199370"/>
    </source>
</evidence>
<organism evidence="5 6">
    <name type="scientific">Haloarchaeobius iranensis</name>
    <dbReference type="NCBI Taxonomy" id="996166"/>
    <lineage>
        <taxon>Archaea</taxon>
        <taxon>Methanobacteriati</taxon>
        <taxon>Methanobacteriota</taxon>
        <taxon>Stenosarchaea group</taxon>
        <taxon>Halobacteria</taxon>
        <taxon>Halobacteriales</taxon>
        <taxon>Halorubellaceae</taxon>
        <taxon>Haloarchaeobius</taxon>
    </lineage>
</organism>
<gene>
    <name evidence="5" type="ORF">SAMN05192554_102247</name>
</gene>
<comment type="similarity">
    <text evidence="1">Belongs to the glycosyltransferase 2 family.</text>
</comment>